<organism evidence="3 4">
    <name type="scientific">Caulobacter flavus</name>
    <dbReference type="NCBI Taxonomy" id="1679497"/>
    <lineage>
        <taxon>Bacteria</taxon>
        <taxon>Pseudomonadati</taxon>
        <taxon>Pseudomonadota</taxon>
        <taxon>Alphaproteobacteria</taxon>
        <taxon>Caulobacterales</taxon>
        <taxon>Caulobacteraceae</taxon>
        <taxon>Caulobacter</taxon>
    </lineage>
</organism>
<evidence type="ECO:0000313" key="3">
    <source>
        <dbReference type="EMBL" id="PLR13402.1"/>
    </source>
</evidence>
<dbReference type="EMBL" id="PJRQ01000029">
    <property type="protein sequence ID" value="PLR13402.1"/>
    <property type="molecule type" value="Genomic_DNA"/>
</dbReference>
<feature type="domain" description="CobQ/CobB/MinD/ParA nucleotide binding" evidence="1">
    <location>
        <begin position="4"/>
        <end position="182"/>
    </location>
</feature>
<reference evidence="2 5" key="2">
    <citation type="submission" date="2018-01" db="EMBL/GenBank/DDBJ databases">
        <title>Complete genome sequence of Caulobacter flavus RHGG3.</title>
        <authorList>
            <person name="Yang E."/>
        </authorList>
    </citation>
    <scope>NUCLEOTIDE SEQUENCE [LARGE SCALE GENOMIC DNA]</scope>
    <source>
        <strain evidence="2 5">RHGG3</strain>
    </source>
</reference>
<protein>
    <submittedName>
        <fullName evidence="3">ParA family protein</fullName>
    </submittedName>
</protein>
<dbReference type="Proteomes" id="UP000234483">
    <property type="component" value="Unassembled WGS sequence"/>
</dbReference>
<dbReference type="InterPro" id="IPR050678">
    <property type="entry name" value="DNA_Partitioning_ATPase"/>
</dbReference>
<dbReference type="EMBL" id="CP026100">
    <property type="protein sequence ID" value="AYV49010.1"/>
    <property type="molecule type" value="Genomic_DNA"/>
</dbReference>
<dbReference type="PIRSF" id="PIRSF009320">
    <property type="entry name" value="Nuc_binding_HP_1000"/>
    <property type="match status" value="1"/>
</dbReference>
<dbReference type="Gene3D" id="3.40.50.300">
    <property type="entry name" value="P-loop containing nucleotide triphosphate hydrolases"/>
    <property type="match status" value="1"/>
</dbReference>
<name>A0A2N5CSG0_9CAUL</name>
<dbReference type="CDD" id="cd02042">
    <property type="entry name" value="ParAB_family"/>
    <property type="match status" value="1"/>
</dbReference>
<dbReference type="InterPro" id="IPR027417">
    <property type="entry name" value="P-loop_NTPase"/>
</dbReference>
<evidence type="ECO:0000313" key="2">
    <source>
        <dbReference type="EMBL" id="AYV49010.1"/>
    </source>
</evidence>
<dbReference type="Proteomes" id="UP000281192">
    <property type="component" value="Chromosome"/>
</dbReference>
<dbReference type="KEGG" id="cfh:C1707_23665"/>
<proteinExistence type="predicted"/>
<evidence type="ECO:0000313" key="5">
    <source>
        <dbReference type="Proteomes" id="UP000281192"/>
    </source>
</evidence>
<sequence length="221" mass="23050">MKTLAVISRKGGAGKTTLSVNLAIAAHLAGCRTILADIDPQRSASDVLRGREADGPGLLESSAGKLFQARYHAEHERLDLMLIDTPASPEADVVTAINTADLCLLVCRPTFLDIAAVARSAEAVRRLGKNGLIVINQAPAKRAGQEPASVVKAAETLRFCGLPLAAVGLRSRAAFQQSIAHGRSVLEWEPGGAAAQEIGRLWVQVAGQLALPLAAPAARAS</sequence>
<dbReference type="RefSeq" id="WP_101713722.1">
    <property type="nucleotide sequence ID" value="NZ_CP026100.1"/>
</dbReference>
<dbReference type="AlphaFoldDB" id="A0A2N5CSG0"/>
<keyword evidence="5" id="KW-1185">Reference proteome</keyword>
<dbReference type="PANTHER" id="PTHR13696:SF99">
    <property type="entry name" value="COBYRINIC ACID AC-DIAMIDE SYNTHASE"/>
    <property type="match status" value="1"/>
</dbReference>
<dbReference type="Pfam" id="PF01656">
    <property type="entry name" value="CbiA"/>
    <property type="match status" value="1"/>
</dbReference>
<gene>
    <name evidence="2" type="ORF">C1707_23665</name>
    <name evidence="3" type="ORF">CFHF_14580</name>
</gene>
<dbReference type="PANTHER" id="PTHR13696">
    <property type="entry name" value="P-LOOP CONTAINING NUCLEOSIDE TRIPHOSPHATE HYDROLASE"/>
    <property type="match status" value="1"/>
</dbReference>
<dbReference type="SUPFAM" id="SSF52540">
    <property type="entry name" value="P-loop containing nucleoside triphosphate hydrolases"/>
    <property type="match status" value="1"/>
</dbReference>
<evidence type="ECO:0000259" key="1">
    <source>
        <dbReference type="Pfam" id="PF01656"/>
    </source>
</evidence>
<dbReference type="InterPro" id="IPR002586">
    <property type="entry name" value="CobQ/CobB/MinD/ParA_Nub-bd_dom"/>
</dbReference>
<accession>A0A2N5CSG0</accession>
<dbReference type="OrthoDB" id="9804460at2"/>
<reference evidence="3 4" key="1">
    <citation type="submission" date="2017-12" db="EMBL/GenBank/DDBJ databases">
        <title>The genome sequence of Caulobacter flavus CGMCC1 15093.</title>
        <authorList>
            <person name="Gao J."/>
            <person name="Mao X."/>
            <person name="Sun J."/>
        </authorList>
    </citation>
    <scope>NUCLEOTIDE SEQUENCE [LARGE SCALE GENOMIC DNA]</scope>
    <source>
        <strain evidence="3 4">CGMCC1 15093</strain>
    </source>
</reference>
<evidence type="ECO:0000313" key="4">
    <source>
        <dbReference type="Proteomes" id="UP000234483"/>
    </source>
</evidence>